<keyword evidence="5" id="KW-0812">Transmembrane</keyword>
<evidence type="ECO:0000256" key="3">
    <source>
        <dbReference type="ARBA" id="ARBA00023157"/>
    </source>
</evidence>
<evidence type="ECO:0000256" key="2">
    <source>
        <dbReference type="ARBA" id="ARBA00022737"/>
    </source>
</evidence>
<protein>
    <submittedName>
        <fullName evidence="7">Laminin B, Immunoglobulin, and EGF domain containing protein</fullName>
    </submittedName>
</protein>
<dbReference type="Gene3D" id="2.60.40.10">
    <property type="entry name" value="Immunoglobulins"/>
    <property type="match status" value="7"/>
</dbReference>
<feature type="domain" description="Ig-like" evidence="6">
    <location>
        <begin position="480"/>
        <end position="579"/>
    </location>
</feature>
<evidence type="ECO:0000256" key="1">
    <source>
        <dbReference type="ARBA" id="ARBA00022729"/>
    </source>
</evidence>
<dbReference type="InterPro" id="IPR013098">
    <property type="entry name" value="Ig_I-set"/>
</dbReference>
<dbReference type="InterPro" id="IPR013151">
    <property type="entry name" value="Immunoglobulin_dom"/>
</dbReference>
<evidence type="ECO:0000313" key="8">
    <source>
        <dbReference type="Proteomes" id="UP000194236"/>
    </source>
</evidence>
<feature type="domain" description="Ig-like" evidence="6">
    <location>
        <begin position="201"/>
        <end position="293"/>
    </location>
</feature>
<dbReference type="PANTHER" id="PTHR12231:SF253">
    <property type="entry name" value="DPR-INTERACTING PROTEIN ETA, ISOFORM B-RELATED"/>
    <property type="match status" value="1"/>
</dbReference>
<accession>A0A1Y3BLU3</accession>
<evidence type="ECO:0000259" key="6">
    <source>
        <dbReference type="PROSITE" id="PS50835"/>
    </source>
</evidence>
<evidence type="ECO:0000313" key="7">
    <source>
        <dbReference type="EMBL" id="OTF81961.1"/>
    </source>
</evidence>
<keyword evidence="5" id="KW-0472">Membrane</keyword>
<feature type="domain" description="Ig-like" evidence="6">
    <location>
        <begin position="311"/>
        <end position="397"/>
    </location>
</feature>
<dbReference type="Proteomes" id="UP000194236">
    <property type="component" value="Unassembled WGS sequence"/>
</dbReference>
<dbReference type="InterPro" id="IPR051170">
    <property type="entry name" value="Neural/epithelial_adhesion"/>
</dbReference>
<keyword evidence="2" id="KW-0677">Repeat</keyword>
<dbReference type="InterPro" id="IPR003598">
    <property type="entry name" value="Ig_sub2"/>
</dbReference>
<evidence type="ECO:0000256" key="5">
    <source>
        <dbReference type="SAM" id="Phobius"/>
    </source>
</evidence>
<dbReference type="AlphaFoldDB" id="A0A1Y3BLU3"/>
<feature type="domain" description="Ig-like" evidence="6">
    <location>
        <begin position="17"/>
        <end position="71"/>
    </location>
</feature>
<comment type="caution">
    <text evidence="7">The sequence shown here is derived from an EMBL/GenBank/DDBJ whole genome shotgun (WGS) entry which is preliminary data.</text>
</comment>
<dbReference type="CDD" id="cd00096">
    <property type="entry name" value="Ig"/>
    <property type="match status" value="1"/>
</dbReference>
<dbReference type="InterPro" id="IPR036179">
    <property type="entry name" value="Ig-like_dom_sf"/>
</dbReference>
<keyword evidence="5" id="KW-1133">Transmembrane helix</keyword>
<keyword evidence="4" id="KW-0393">Immunoglobulin domain</keyword>
<dbReference type="OrthoDB" id="6514856at2759"/>
<dbReference type="SUPFAM" id="SSF48726">
    <property type="entry name" value="Immunoglobulin"/>
    <property type="match status" value="7"/>
</dbReference>
<name>A0A1Y3BLU3_EURMA</name>
<dbReference type="FunFam" id="2.60.40.10:FF:000032">
    <property type="entry name" value="palladin isoform X1"/>
    <property type="match status" value="3"/>
</dbReference>
<dbReference type="Pfam" id="PF07679">
    <property type="entry name" value="I-set"/>
    <property type="match status" value="3"/>
</dbReference>
<reference evidence="7 8" key="1">
    <citation type="submission" date="2017-03" db="EMBL/GenBank/DDBJ databases">
        <title>Genome Survey of Euroglyphus maynei.</title>
        <authorList>
            <person name="Arlian L.G."/>
            <person name="Morgan M.S."/>
            <person name="Rider S.D."/>
        </authorList>
    </citation>
    <scope>NUCLEOTIDE SEQUENCE [LARGE SCALE GENOMIC DNA]</scope>
    <source>
        <strain evidence="7">Arlian Lab</strain>
        <tissue evidence="7">Whole body</tissue>
    </source>
</reference>
<dbReference type="SMART" id="SM00409">
    <property type="entry name" value="IG"/>
    <property type="match status" value="7"/>
</dbReference>
<feature type="domain" description="Ig-like" evidence="6">
    <location>
        <begin position="97"/>
        <end position="183"/>
    </location>
</feature>
<dbReference type="SMART" id="SM00406">
    <property type="entry name" value="IGv"/>
    <property type="match status" value="2"/>
</dbReference>
<dbReference type="InterPro" id="IPR013106">
    <property type="entry name" value="Ig_V-set"/>
</dbReference>
<feature type="transmembrane region" description="Helical" evidence="5">
    <location>
        <begin position="687"/>
        <end position="709"/>
    </location>
</feature>
<dbReference type="SMART" id="SM00408">
    <property type="entry name" value="IGc2"/>
    <property type="match status" value="7"/>
</dbReference>
<keyword evidence="3" id="KW-1015">Disulfide bond</keyword>
<feature type="domain" description="Ig-like" evidence="6">
    <location>
        <begin position="414"/>
        <end position="475"/>
    </location>
</feature>
<keyword evidence="8" id="KW-1185">Reference proteome</keyword>
<dbReference type="PROSITE" id="PS50835">
    <property type="entry name" value="IG_LIKE"/>
    <property type="match status" value="7"/>
</dbReference>
<dbReference type="InterPro" id="IPR013783">
    <property type="entry name" value="Ig-like_fold"/>
</dbReference>
<dbReference type="PANTHER" id="PTHR12231">
    <property type="entry name" value="CTX-RELATED TYPE I TRANSMEMBRANE PROTEIN"/>
    <property type="match status" value="1"/>
</dbReference>
<sequence length="713" mass="79007">TIRVHIEGPKVKHIPAGSQLVLKCTGTSQISQYFNLDWIKLEGQLPPAYSEASGTLTIPNIQPEHGGTYVCSGFDLESVATARTIVVVRPSVQKFAPKVRIEPEYLEVHVGNPVTFKCMADGFPRPRLSWKTAQQDNKILNPAASFQPETGIFYIPSAKKSDEAEYECHATNSAGSDSRKTVLFVHDYHKYAYVHVNGVVPTARVHPSTSDSIRGERVRFDCNVTGRPIPSVRWIFVGGQSTDGSDQTGQLPNNSRVMGNVLTITNIDYFNNGVYTCIASNSYGTAEAQVRLNVDGGIGGIDGGSKRKSPPVVSVEPARQTIVQGQRGELRCIASGHPRPAISWLKLYDQIDPYRRHEVDGDRLIIRRMEVEDRGIYVCRAQNIDGISNASAFVEIERRQIPSIEIDRVVLSEVTGGIPEPTVEWRRHDGSSFTSNAQVNGGLLQFDQIDQHDEGVYVCSAENLAGRATAQASLSFPEIPRVRILQNTPYRVRQNEFVRLECKSSFRSNDRGPAKLNWHKLSNGHSYANQTINSERKRHSVTIEDNRATLQIQSIQPDDNGIYVCSLQSPMGNSEERIQLIVEQNSNSIPDVSVEEKVVTVAAGSRAELRCFVRGTKRNIIIKWIRADNVSLPDASRVENGTLTIDQVKPQDSGDYYCLGYLDDPKSQMLFKNRARLAVVGKLIESAVIVILLSSLIIILLALITARYLGKSL</sequence>
<feature type="domain" description="Ig-like" evidence="6">
    <location>
        <begin position="590"/>
        <end position="658"/>
    </location>
</feature>
<evidence type="ECO:0000256" key="4">
    <source>
        <dbReference type="ARBA" id="ARBA00023319"/>
    </source>
</evidence>
<gene>
    <name evidence="7" type="ORF">BLA29_000358</name>
</gene>
<dbReference type="EMBL" id="MUJZ01010915">
    <property type="protein sequence ID" value="OTF81961.1"/>
    <property type="molecule type" value="Genomic_DNA"/>
</dbReference>
<proteinExistence type="predicted"/>
<dbReference type="InterPro" id="IPR007110">
    <property type="entry name" value="Ig-like_dom"/>
</dbReference>
<dbReference type="Pfam" id="PF07686">
    <property type="entry name" value="V-set"/>
    <property type="match status" value="1"/>
</dbReference>
<dbReference type="InterPro" id="IPR003599">
    <property type="entry name" value="Ig_sub"/>
</dbReference>
<feature type="non-terminal residue" evidence="7">
    <location>
        <position position="1"/>
    </location>
</feature>
<dbReference type="Pfam" id="PF00047">
    <property type="entry name" value="ig"/>
    <property type="match status" value="1"/>
</dbReference>
<keyword evidence="1" id="KW-0732">Signal</keyword>
<organism evidence="7 8">
    <name type="scientific">Euroglyphus maynei</name>
    <name type="common">Mayne's house dust mite</name>
    <dbReference type="NCBI Taxonomy" id="6958"/>
    <lineage>
        <taxon>Eukaryota</taxon>
        <taxon>Metazoa</taxon>
        <taxon>Ecdysozoa</taxon>
        <taxon>Arthropoda</taxon>
        <taxon>Chelicerata</taxon>
        <taxon>Arachnida</taxon>
        <taxon>Acari</taxon>
        <taxon>Acariformes</taxon>
        <taxon>Sarcoptiformes</taxon>
        <taxon>Astigmata</taxon>
        <taxon>Psoroptidia</taxon>
        <taxon>Analgoidea</taxon>
        <taxon>Pyroglyphidae</taxon>
        <taxon>Pyroglyphinae</taxon>
        <taxon>Euroglyphus</taxon>
    </lineage>
</organism>
<dbReference type="Pfam" id="PF13927">
    <property type="entry name" value="Ig_3"/>
    <property type="match status" value="2"/>
</dbReference>